<sequence>MAAAAPRPATAPTPSIDWSKLGFGDRPVHGQVVVTHKDGKWGEPEWSTSPYLHIHSASAALNYGQQCFEGIKAFRTKSGSVHIFRPHANAHRINLSAQTASMPTIPLPLFLDALRKAVAGNLDYVPPYGPNASGGALYIRPLLLATGPSLILDPPKEFTFVVWVTPVGSLYGTGGNLPAIDAFVLDTFDRSAPMGTGHTKLGGNYAPVFGPTAAAKKRGFPITLHLDSAEHTYIDEFSTSNAIGISTSTGATRLIVPESPSILRSVTKLSVVDIASKHLGWAVERRPVKFSELAEGSFAEFFAAGTAAGVTPVRSVSYNTKKPVRKELAQGEAADAAEQALPIWEEAPGNEIKKIELGDGQTAGPLSRQMWVELTSFQCGDREDIFGWLWPKEGIVAEDAITAK</sequence>
<organism evidence="7 8">
    <name type="scientific">Ceraceosorus bombacis</name>
    <dbReference type="NCBI Taxonomy" id="401625"/>
    <lineage>
        <taxon>Eukaryota</taxon>
        <taxon>Fungi</taxon>
        <taxon>Dikarya</taxon>
        <taxon>Basidiomycota</taxon>
        <taxon>Ustilaginomycotina</taxon>
        <taxon>Exobasidiomycetes</taxon>
        <taxon>Ceraceosorales</taxon>
        <taxon>Ceraceosoraceae</taxon>
        <taxon>Ceraceosorus</taxon>
    </lineage>
</organism>
<evidence type="ECO:0000256" key="2">
    <source>
        <dbReference type="ARBA" id="ARBA00009320"/>
    </source>
</evidence>
<reference evidence="7 8" key="1">
    <citation type="submission" date="2014-09" db="EMBL/GenBank/DDBJ databases">
        <authorList>
            <person name="Magalhaes I.L.F."/>
            <person name="Oliveira U."/>
            <person name="Santos F.R."/>
            <person name="Vidigal T.H.D.A."/>
            <person name="Brescovit A.D."/>
            <person name="Santos A.J."/>
        </authorList>
    </citation>
    <scope>NUCLEOTIDE SEQUENCE [LARGE SCALE GENOMIC DNA]</scope>
</reference>
<dbReference type="STRING" id="401625.A0A0P1BP41"/>
<dbReference type="Gene3D" id="3.30.470.10">
    <property type="match status" value="1"/>
</dbReference>
<dbReference type="Proteomes" id="UP000054845">
    <property type="component" value="Unassembled WGS sequence"/>
</dbReference>
<dbReference type="AlphaFoldDB" id="A0A0P1BP41"/>
<dbReference type="EMBL" id="CCYA01000265">
    <property type="protein sequence ID" value="CEH17461.1"/>
    <property type="molecule type" value="Genomic_DNA"/>
</dbReference>
<dbReference type="InterPro" id="IPR043132">
    <property type="entry name" value="BCAT-like_C"/>
</dbReference>
<dbReference type="InterPro" id="IPR043131">
    <property type="entry name" value="BCAT-like_N"/>
</dbReference>
<dbReference type="GO" id="GO:0009081">
    <property type="term" value="P:branched-chain amino acid metabolic process"/>
    <property type="evidence" value="ECO:0007669"/>
    <property type="project" value="InterPro"/>
</dbReference>
<evidence type="ECO:0000256" key="4">
    <source>
        <dbReference type="ARBA" id="ARBA00022679"/>
    </source>
</evidence>
<name>A0A0P1BP41_9BASI</name>
<dbReference type="PANTHER" id="PTHR42825">
    <property type="entry name" value="AMINO ACID AMINOTRANSFERASE"/>
    <property type="match status" value="1"/>
</dbReference>
<comment type="similarity">
    <text evidence="2">Belongs to the class-IV pyridoxal-phosphate-dependent aminotransferase family.</text>
</comment>
<keyword evidence="8" id="KW-1185">Reference proteome</keyword>
<evidence type="ECO:0000256" key="3">
    <source>
        <dbReference type="ARBA" id="ARBA00022576"/>
    </source>
</evidence>
<dbReference type="GO" id="GO:0004084">
    <property type="term" value="F:branched-chain-amino-acid transaminase activity"/>
    <property type="evidence" value="ECO:0007669"/>
    <property type="project" value="InterPro"/>
</dbReference>
<accession>A0A0P1BP41</accession>
<keyword evidence="3 7" id="KW-0032">Aminotransferase</keyword>
<dbReference type="InterPro" id="IPR005786">
    <property type="entry name" value="B_amino_transII"/>
</dbReference>
<evidence type="ECO:0000313" key="7">
    <source>
        <dbReference type="EMBL" id="CEH17461.1"/>
    </source>
</evidence>
<dbReference type="Pfam" id="PF01063">
    <property type="entry name" value="Aminotran_4"/>
    <property type="match status" value="1"/>
</dbReference>
<dbReference type="InterPro" id="IPR036038">
    <property type="entry name" value="Aminotransferase-like"/>
</dbReference>
<evidence type="ECO:0000256" key="5">
    <source>
        <dbReference type="ARBA" id="ARBA00022898"/>
    </source>
</evidence>
<dbReference type="InterPro" id="IPR001544">
    <property type="entry name" value="Aminotrans_IV"/>
</dbReference>
<comment type="cofactor">
    <cofactor evidence="1">
        <name>pyridoxal 5'-phosphate</name>
        <dbReference type="ChEBI" id="CHEBI:597326"/>
    </cofactor>
</comment>
<protein>
    <submittedName>
        <fullName evidence="7">Branched-chain amino acid aminotransferase</fullName>
    </submittedName>
</protein>
<dbReference type="Gene3D" id="3.20.10.10">
    <property type="entry name" value="D-amino Acid Aminotransferase, subunit A, domain 2"/>
    <property type="match status" value="1"/>
</dbReference>
<feature type="modified residue" description="N6-(pyridoxal phosphate)lysine" evidence="6">
    <location>
        <position position="200"/>
    </location>
</feature>
<evidence type="ECO:0000256" key="6">
    <source>
        <dbReference type="PIRSR" id="PIRSR006468-1"/>
    </source>
</evidence>
<dbReference type="PIRSF" id="PIRSF006468">
    <property type="entry name" value="BCAT1"/>
    <property type="match status" value="1"/>
</dbReference>
<dbReference type="SUPFAM" id="SSF56752">
    <property type="entry name" value="D-aminoacid aminotransferase-like PLP-dependent enzymes"/>
    <property type="match status" value="1"/>
</dbReference>
<proteinExistence type="inferred from homology"/>
<keyword evidence="5" id="KW-0663">Pyridoxal phosphate</keyword>
<dbReference type="OrthoDB" id="409992at2759"/>
<evidence type="ECO:0000256" key="1">
    <source>
        <dbReference type="ARBA" id="ARBA00001933"/>
    </source>
</evidence>
<evidence type="ECO:0000313" key="8">
    <source>
        <dbReference type="Proteomes" id="UP000054845"/>
    </source>
</evidence>
<keyword evidence="4 7" id="KW-0808">Transferase</keyword>
<dbReference type="PANTHER" id="PTHR42825:SF2">
    <property type="entry name" value="BRANCHED-CHAIN-AMINO-ACID AMINOTRANSFERASE 3, CHLOROPLASTIC-RELATED"/>
    <property type="match status" value="1"/>
</dbReference>